<dbReference type="AlphaFoldDB" id="A0A067QLC3"/>
<name>A0A067QLC3_ZOONE</name>
<protein>
    <submittedName>
        <fullName evidence="2">Uncharacterized protein</fullName>
    </submittedName>
</protein>
<evidence type="ECO:0000313" key="2">
    <source>
        <dbReference type="EMBL" id="KDR09901.1"/>
    </source>
</evidence>
<evidence type="ECO:0000313" key="3">
    <source>
        <dbReference type="Proteomes" id="UP000027135"/>
    </source>
</evidence>
<organism evidence="2 3">
    <name type="scientific">Zootermopsis nevadensis</name>
    <name type="common">Dampwood termite</name>
    <dbReference type="NCBI Taxonomy" id="136037"/>
    <lineage>
        <taxon>Eukaryota</taxon>
        <taxon>Metazoa</taxon>
        <taxon>Ecdysozoa</taxon>
        <taxon>Arthropoda</taxon>
        <taxon>Hexapoda</taxon>
        <taxon>Insecta</taxon>
        <taxon>Pterygota</taxon>
        <taxon>Neoptera</taxon>
        <taxon>Polyneoptera</taxon>
        <taxon>Dictyoptera</taxon>
        <taxon>Blattodea</taxon>
        <taxon>Blattoidea</taxon>
        <taxon>Termitoidae</taxon>
        <taxon>Termopsidae</taxon>
        <taxon>Zootermopsis</taxon>
    </lineage>
</organism>
<evidence type="ECO:0000256" key="1">
    <source>
        <dbReference type="SAM" id="MobiDB-lite"/>
    </source>
</evidence>
<dbReference type="InParanoid" id="A0A067QLC3"/>
<gene>
    <name evidence="2" type="ORF">L798_00338</name>
</gene>
<sequence length="65" mass="8142">MGMKETVMEEKNTKKYKVRKFKTERKKYKYGRKVWKEEEGKMKREKEKQNGVEKTRPKVKRRMRS</sequence>
<proteinExistence type="predicted"/>
<keyword evidence="3" id="KW-1185">Reference proteome</keyword>
<accession>A0A067QLC3</accession>
<feature type="region of interest" description="Disordered" evidence="1">
    <location>
        <begin position="39"/>
        <end position="65"/>
    </location>
</feature>
<feature type="compositionally biased region" description="Basic and acidic residues" evidence="1">
    <location>
        <begin position="39"/>
        <end position="56"/>
    </location>
</feature>
<reference evidence="2 3" key="1">
    <citation type="journal article" date="2014" name="Nat. Commun.">
        <title>Molecular traces of alternative social organization in a termite genome.</title>
        <authorList>
            <person name="Terrapon N."/>
            <person name="Li C."/>
            <person name="Robertson H.M."/>
            <person name="Ji L."/>
            <person name="Meng X."/>
            <person name="Booth W."/>
            <person name="Chen Z."/>
            <person name="Childers C.P."/>
            <person name="Glastad K.M."/>
            <person name="Gokhale K."/>
            <person name="Gowin J."/>
            <person name="Gronenberg W."/>
            <person name="Hermansen R.A."/>
            <person name="Hu H."/>
            <person name="Hunt B.G."/>
            <person name="Huylmans A.K."/>
            <person name="Khalil S.M."/>
            <person name="Mitchell R.D."/>
            <person name="Munoz-Torres M.C."/>
            <person name="Mustard J.A."/>
            <person name="Pan H."/>
            <person name="Reese J.T."/>
            <person name="Scharf M.E."/>
            <person name="Sun F."/>
            <person name="Vogel H."/>
            <person name="Xiao J."/>
            <person name="Yang W."/>
            <person name="Yang Z."/>
            <person name="Yang Z."/>
            <person name="Zhou J."/>
            <person name="Zhu J."/>
            <person name="Brent C.S."/>
            <person name="Elsik C.G."/>
            <person name="Goodisman M.A."/>
            <person name="Liberles D.A."/>
            <person name="Roe R.M."/>
            <person name="Vargo E.L."/>
            <person name="Vilcinskas A."/>
            <person name="Wang J."/>
            <person name="Bornberg-Bauer E."/>
            <person name="Korb J."/>
            <person name="Zhang G."/>
            <person name="Liebig J."/>
        </authorList>
    </citation>
    <scope>NUCLEOTIDE SEQUENCE [LARGE SCALE GENOMIC DNA]</scope>
    <source>
        <tissue evidence="2">Whole organism</tissue>
    </source>
</reference>
<dbReference type="EMBL" id="KK853201">
    <property type="protein sequence ID" value="KDR09901.1"/>
    <property type="molecule type" value="Genomic_DNA"/>
</dbReference>
<dbReference type="Proteomes" id="UP000027135">
    <property type="component" value="Unassembled WGS sequence"/>
</dbReference>